<dbReference type="OrthoDB" id="432719at2759"/>
<sequence>MTCASCVQYIERNIAKLKGTRQGLLAGVQSIVVALIAGKAEVNYNPTLTSVEKLIAEMEALGYQASLIDSATSAFNKIHLVIGGLNSEGDANRIESHAISKNGVESCHVSLATSIATVEFSPSVVGPRDLISLIEGLGYTAELASKDDRMKRLDHTEEVRKCGGLHSFAIFSTPLATFCFSDGGLPFSSAFYLVYP</sequence>
<dbReference type="PANTHER" id="PTHR46594">
    <property type="entry name" value="P-TYPE CATION-TRANSPORTING ATPASE"/>
    <property type="match status" value="1"/>
</dbReference>
<dbReference type="PANTHER" id="PTHR46594:SF4">
    <property type="entry name" value="P-TYPE CATION-TRANSPORTING ATPASE"/>
    <property type="match status" value="1"/>
</dbReference>
<feature type="domain" description="HMA" evidence="2">
    <location>
        <begin position="1"/>
        <end position="66"/>
    </location>
</feature>
<evidence type="ECO:0000313" key="3">
    <source>
        <dbReference type="EMBL" id="VDK75687.1"/>
    </source>
</evidence>
<dbReference type="CDD" id="cd00371">
    <property type="entry name" value="HMA"/>
    <property type="match status" value="2"/>
</dbReference>
<dbReference type="Proteomes" id="UP000271889">
    <property type="component" value="Unassembled WGS sequence"/>
</dbReference>
<organism evidence="3 4">
    <name type="scientific">Cylicostephanus goldi</name>
    <name type="common">Nematode worm</name>
    <dbReference type="NCBI Taxonomy" id="71465"/>
    <lineage>
        <taxon>Eukaryota</taxon>
        <taxon>Metazoa</taxon>
        <taxon>Ecdysozoa</taxon>
        <taxon>Nematoda</taxon>
        <taxon>Chromadorea</taxon>
        <taxon>Rhabditida</taxon>
        <taxon>Rhabditina</taxon>
        <taxon>Rhabditomorpha</taxon>
        <taxon>Strongyloidea</taxon>
        <taxon>Strongylidae</taxon>
        <taxon>Cylicostephanus</taxon>
    </lineage>
</organism>
<keyword evidence="4" id="KW-1185">Reference proteome</keyword>
<evidence type="ECO:0000313" key="4">
    <source>
        <dbReference type="Proteomes" id="UP000271889"/>
    </source>
</evidence>
<gene>
    <name evidence="3" type="ORF">CGOC_LOCUS7151</name>
</gene>
<dbReference type="GO" id="GO:0046872">
    <property type="term" value="F:metal ion binding"/>
    <property type="evidence" value="ECO:0007669"/>
    <property type="project" value="UniProtKB-KW"/>
</dbReference>
<name>A0A3P6ST76_CYLGO</name>
<dbReference type="PROSITE" id="PS50846">
    <property type="entry name" value="HMA_2"/>
    <property type="match status" value="2"/>
</dbReference>
<reference evidence="3 4" key="1">
    <citation type="submission" date="2018-11" db="EMBL/GenBank/DDBJ databases">
        <authorList>
            <consortium name="Pathogen Informatics"/>
        </authorList>
    </citation>
    <scope>NUCLEOTIDE SEQUENCE [LARGE SCALE GENOMIC DNA]</scope>
</reference>
<protein>
    <recommendedName>
        <fullName evidence="2">HMA domain-containing protein</fullName>
    </recommendedName>
</protein>
<keyword evidence="1" id="KW-0479">Metal-binding</keyword>
<dbReference type="InterPro" id="IPR006121">
    <property type="entry name" value="HMA_dom"/>
</dbReference>
<dbReference type="Pfam" id="PF00403">
    <property type="entry name" value="HMA"/>
    <property type="match status" value="2"/>
</dbReference>
<evidence type="ECO:0000259" key="2">
    <source>
        <dbReference type="PROSITE" id="PS50846"/>
    </source>
</evidence>
<proteinExistence type="predicted"/>
<evidence type="ECO:0000256" key="1">
    <source>
        <dbReference type="ARBA" id="ARBA00022723"/>
    </source>
</evidence>
<dbReference type="AlphaFoldDB" id="A0A3P6ST76"/>
<feature type="domain" description="HMA" evidence="2">
    <location>
        <begin position="76"/>
        <end position="142"/>
    </location>
</feature>
<dbReference type="SUPFAM" id="SSF55008">
    <property type="entry name" value="HMA, heavy metal-associated domain"/>
    <property type="match status" value="2"/>
</dbReference>
<accession>A0A3P6ST76</accession>
<dbReference type="InterPro" id="IPR036163">
    <property type="entry name" value="HMA_dom_sf"/>
</dbReference>
<dbReference type="FunFam" id="3.30.70.100:FF:000001">
    <property type="entry name" value="ATPase copper transporting beta"/>
    <property type="match status" value="2"/>
</dbReference>
<dbReference type="EMBL" id="UYRV01024488">
    <property type="protein sequence ID" value="VDK75687.1"/>
    <property type="molecule type" value="Genomic_DNA"/>
</dbReference>
<dbReference type="Gene3D" id="3.30.70.100">
    <property type="match status" value="2"/>
</dbReference>